<dbReference type="SUPFAM" id="SSF53822">
    <property type="entry name" value="Periplasmic binding protein-like I"/>
    <property type="match status" value="1"/>
</dbReference>
<dbReference type="RefSeq" id="WP_117455216.1">
    <property type="nucleotide sequence ID" value="NZ_JACRTP010000001.1"/>
</dbReference>
<dbReference type="PANTHER" id="PTHR30036">
    <property type="entry name" value="D-XYLOSE-BINDING PERIPLASMIC PROTEIN"/>
    <property type="match status" value="1"/>
</dbReference>
<sequence length="344" mass="38325">MGVTIRQIAEAAGVSRGTVDRALNNRGRIRPEVAERIQKIAEEMGYRPNQLGRALSMSKNNIKIGVIVQACETPFMNDVLEGVKKAKEEVDNLGGTVIVCKIPHISASDTIEAMEEMRKDGVSAIAMVPSDEEAVKEKIREFTGVYQIPIVTFNSDVPDTGRLCFVGQNGIQCGKAAAGLMGELVNGTGKIAIISGYRTNPSLRERVDGFTTQIREKYPDVELVGPEYCFEENEKAEKITEEILKENPDLKAIYMTSHGESGVCMALKKKGMAGKIKMIANDFMGENYRLMREGYIHFLIGQDASIQGYEPVMILFRLLFHAEEPEKELIYTEIYIRNEYTIPE</sequence>
<comment type="subcellular location">
    <subcellularLocation>
        <location evidence="1">Cell envelope</location>
    </subcellularLocation>
</comment>
<evidence type="ECO:0000313" key="5">
    <source>
        <dbReference type="Proteomes" id="UP000661649"/>
    </source>
</evidence>
<reference evidence="4 5" key="1">
    <citation type="submission" date="2020-08" db="EMBL/GenBank/DDBJ databases">
        <title>Genome public.</title>
        <authorList>
            <person name="Liu C."/>
            <person name="Sun Q."/>
        </authorList>
    </citation>
    <scope>NUCLEOTIDE SEQUENCE [LARGE SCALE GENOMIC DNA]</scope>
    <source>
        <strain evidence="4 5">3_YM_SP_D4_24.mj</strain>
    </source>
</reference>
<accession>A0ABR7P8V5</accession>
<dbReference type="InterPro" id="IPR025997">
    <property type="entry name" value="SBP_2_dom"/>
</dbReference>
<dbReference type="InterPro" id="IPR028082">
    <property type="entry name" value="Peripla_BP_I"/>
</dbReference>
<dbReference type="InterPro" id="IPR000843">
    <property type="entry name" value="HTH_LacI"/>
</dbReference>
<protein>
    <submittedName>
        <fullName evidence="4">LacI family DNA-binding transcriptional regulator</fullName>
    </submittedName>
</protein>
<comment type="caution">
    <text evidence="4">The sequence shown here is derived from an EMBL/GenBank/DDBJ whole genome shotgun (WGS) entry which is preliminary data.</text>
</comment>
<keyword evidence="5" id="KW-1185">Reference proteome</keyword>
<evidence type="ECO:0000256" key="1">
    <source>
        <dbReference type="ARBA" id="ARBA00004196"/>
    </source>
</evidence>
<name>A0ABR7P8V5_9FIRM</name>
<dbReference type="CDD" id="cd01392">
    <property type="entry name" value="HTH_LacI"/>
    <property type="match status" value="1"/>
</dbReference>
<evidence type="ECO:0000313" key="4">
    <source>
        <dbReference type="EMBL" id="MBC8627718.1"/>
    </source>
</evidence>
<dbReference type="Proteomes" id="UP000661649">
    <property type="component" value="Unassembled WGS sequence"/>
</dbReference>
<dbReference type="Pfam" id="PF00356">
    <property type="entry name" value="LacI"/>
    <property type="match status" value="1"/>
</dbReference>
<dbReference type="Pfam" id="PF13407">
    <property type="entry name" value="Peripla_BP_4"/>
    <property type="match status" value="1"/>
</dbReference>
<gene>
    <name evidence="4" type="ORF">H8712_03615</name>
</gene>
<dbReference type="InterPro" id="IPR050555">
    <property type="entry name" value="Bact_Solute-Bind_Prot2"/>
</dbReference>
<organism evidence="4 5">
    <name type="scientific">Blautia stercoris</name>
    <dbReference type="NCBI Taxonomy" id="871664"/>
    <lineage>
        <taxon>Bacteria</taxon>
        <taxon>Bacillati</taxon>
        <taxon>Bacillota</taxon>
        <taxon>Clostridia</taxon>
        <taxon>Lachnospirales</taxon>
        <taxon>Lachnospiraceae</taxon>
        <taxon>Blautia</taxon>
    </lineage>
</organism>
<dbReference type="PANTHER" id="PTHR30036:SF7">
    <property type="entry name" value="ABC TRANSPORTER PERIPLASMIC-BINDING PROTEIN YPHF"/>
    <property type="match status" value="1"/>
</dbReference>
<dbReference type="Gene3D" id="3.40.50.2300">
    <property type="match status" value="2"/>
</dbReference>
<evidence type="ECO:0000259" key="3">
    <source>
        <dbReference type="PROSITE" id="PS50932"/>
    </source>
</evidence>
<keyword evidence="4" id="KW-0238">DNA-binding</keyword>
<feature type="domain" description="HTH lacI-type" evidence="3">
    <location>
        <begin position="3"/>
        <end position="57"/>
    </location>
</feature>
<dbReference type="InterPro" id="IPR010982">
    <property type="entry name" value="Lambda_DNA-bd_dom_sf"/>
</dbReference>
<proteinExistence type="inferred from homology"/>
<dbReference type="GO" id="GO:0003677">
    <property type="term" value="F:DNA binding"/>
    <property type="evidence" value="ECO:0007669"/>
    <property type="project" value="UniProtKB-KW"/>
</dbReference>
<evidence type="ECO:0000256" key="2">
    <source>
        <dbReference type="ARBA" id="ARBA00007639"/>
    </source>
</evidence>
<dbReference type="EMBL" id="JACRTP010000001">
    <property type="protein sequence ID" value="MBC8627718.1"/>
    <property type="molecule type" value="Genomic_DNA"/>
</dbReference>
<dbReference type="SMART" id="SM00354">
    <property type="entry name" value="HTH_LACI"/>
    <property type="match status" value="1"/>
</dbReference>
<dbReference type="Gene3D" id="1.10.260.40">
    <property type="entry name" value="lambda repressor-like DNA-binding domains"/>
    <property type="match status" value="1"/>
</dbReference>
<dbReference type="CDD" id="cd06307">
    <property type="entry name" value="PBP1_sugar_binding"/>
    <property type="match status" value="1"/>
</dbReference>
<dbReference type="PROSITE" id="PS50932">
    <property type="entry name" value="HTH_LACI_2"/>
    <property type="match status" value="1"/>
</dbReference>
<comment type="similarity">
    <text evidence="2">Belongs to the bacterial solute-binding protein 2 family.</text>
</comment>
<dbReference type="SUPFAM" id="SSF47413">
    <property type="entry name" value="lambda repressor-like DNA-binding domains"/>
    <property type="match status" value="1"/>
</dbReference>